<dbReference type="Gene3D" id="2.60.120.920">
    <property type="match status" value="1"/>
</dbReference>
<dbReference type="SUPFAM" id="SSF49899">
    <property type="entry name" value="Concanavalin A-like lectins/glucanases"/>
    <property type="match status" value="1"/>
</dbReference>
<proteinExistence type="predicted"/>
<dbReference type="Pfam" id="PF13920">
    <property type="entry name" value="zf-C3HC4_3"/>
    <property type="match status" value="1"/>
</dbReference>
<dbReference type="SUPFAM" id="SSF57850">
    <property type="entry name" value="RING/U-box"/>
    <property type="match status" value="1"/>
</dbReference>
<dbReference type="Gene3D" id="3.30.40.10">
    <property type="entry name" value="Zinc/RING finger domain, C3HC4 (zinc finger)"/>
    <property type="match status" value="1"/>
</dbReference>
<dbReference type="Pfam" id="PF00622">
    <property type="entry name" value="SPRY"/>
    <property type="match status" value="1"/>
</dbReference>
<evidence type="ECO:0000256" key="1">
    <source>
        <dbReference type="ARBA" id="ARBA00022723"/>
    </source>
</evidence>
<evidence type="ECO:0000313" key="8">
    <source>
        <dbReference type="Proteomes" id="UP000001593"/>
    </source>
</evidence>
<dbReference type="InterPro" id="IPR013320">
    <property type="entry name" value="ConA-like_dom_sf"/>
</dbReference>
<keyword evidence="2 4" id="KW-0863">Zinc-finger</keyword>
<keyword evidence="3" id="KW-0862">Zinc</keyword>
<dbReference type="eggNOG" id="KOG2242">
    <property type="taxonomic scope" value="Eukaryota"/>
</dbReference>
<dbReference type="PANTHER" id="PTHR13363:SF6">
    <property type="entry name" value="RING FINGER AND SPRY DOMAIN-CONTAINING PROTEIN 1"/>
    <property type="match status" value="1"/>
</dbReference>
<dbReference type="PhylomeDB" id="A7SP45"/>
<protein>
    <recommendedName>
        <fullName evidence="9">RING-type E3 ubiquitin transferase</fullName>
    </recommendedName>
</protein>
<dbReference type="InterPro" id="IPR001841">
    <property type="entry name" value="Znf_RING"/>
</dbReference>
<organism evidence="7 8">
    <name type="scientific">Nematostella vectensis</name>
    <name type="common">Starlet sea anemone</name>
    <dbReference type="NCBI Taxonomy" id="45351"/>
    <lineage>
        <taxon>Eukaryota</taxon>
        <taxon>Metazoa</taxon>
        <taxon>Cnidaria</taxon>
        <taxon>Anthozoa</taxon>
        <taxon>Hexacorallia</taxon>
        <taxon>Actiniaria</taxon>
        <taxon>Edwardsiidae</taxon>
        <taxon>Nematostella</taxon>
    </lineage>
</organism>
<accession>A7SP45</accession>
<dbReference type="PANTHER" id="PTHR13363">
    <property type="entry name" value="RING FINGER AND SRY DOMAIN-CONTAINING"/>
    <property type="match status" value="1"/>
</dbReference>
<dbReference type="InterPro" id="IPR043136">
    <property type="entry name" value="B30.2/SPRY_sf"/>
</dbReference>
<gene>
    <name evidence="7" type="ORF">NEMVEDRAFT_v1g125602</name>
</gene>
<dbReference type="GO" id="GO:0008270">
    <property type="term" value="F:zinc ion binding"/>
    <property type="evidence" value="ECO:0007669"/>
    <property type="project" value="UniProtKB-KW"/>
</dbReference>
<evidence type="ECO:0000256" key="3">
    <source>
        <dbReference type="ARBA" id="ARBA00022833"/>
    </source>
</evidence>
<name>A7SP45_NEMVE</name>
<evidence type="ECO:0000313" key="7">
    <source>
        <dbReference type="EMBL" id="EDO34545.1"/>
    </source>
</evidence>
<dbReference type="InterPro" id="IPR003877">
    <property type="entry name" value="SPRY_dom"/>
</dbReference>
<dbReference type="STRING" id="45351.A7SP45"/>
<dbReference type="InterPro" id="IPR045129">
    <property type="entry name" value="RNF123/RKP/RSPRY1"/>
</dbReference>
<dbReference type="AlphaFoldDB" id="A7SP45"/>
<evidence type="ECO:0008006" key="9">
    <source>
        <dbReference type="Google" id="ProtNLM"/>
    </source>
</evidence>
<dbReference type="SMART" id="SM00184">
    <property type="entry name" value="RING"/>
    <property type="match status" value="1"/>
</dbReference>
<reference evidence="7 8" key="1">
    <citation type="journal article" date="2007" name="Science">
        <title>Sea anemone genome reveals ancestral eumetazoan gene repertoire and genomic organization.</title>
        <authorList>
            <person name="Putnam N.H."/>
            <person name="Srivastava M."/>
            <person name="Hellsten U."/>
            <person name="Dirks B."/>
            <person name="Chapman J."/>
            <person name="Salamov A."/>
            <person name="Terry A."/>
            <person name="Shapiro H."/>
            <person name="Lindquist E."/>
            <person name="Kapitonov V.V."/>
            <person name="Jurka J."/>
            <person name="Genikhovich G."/>
            <person name="Grigoriev I.V."/>
            <person name="Lucas S.M."/>
            <person name="Steele R.E."/>
            <person name="Finnerty J.R."/>
            <person name="Technau U."/>
            <person name="Martindale M.Q."/>
            <person name="Rokhsar D.S."/>
        </authorList>
    </citation>
    <scope>NUCLEOTIDE SEQUENCE [LARGE SCALE GENOMIC DNA]</scope>
    <source>
        <strain evidence="8">CH2 X CH6</strain>
    </source>
</reference>
<dbReference type="PROSITE" id="PS50089">
    <property type="entry name" value="ZF_RING_2"/>
    <property type="match status" value="1"/>
</dbReference>
<dbReference type="HOGENOM" id="CLU_1387348_0_0_1"/>
<keyword evidence="8" id="KW-1185">Reference proteome</keyword>
<dbReference type="PROSITE" id="PS50188">
    <property type="entry name" value="B302_SPRY"/>
    <property type="match status" value="1"/>
</dbReference>
<dbReference type="EMBL" id="DS469727">
    <property type="protein sequence ID" value="EDO34545.1"/>
    <property type="molecule type" value="Genomic_DNA"/>
</dbReference>
<dbReference type="GO" id="GO:0004842">
    <property type="term" value="F:ubiquitin-protein transferase activity"/>
    <property type="evidence" value="ECO:0007669"/>
    <property type="project" value="InterPro"/>
</dbReference>
<evidence type="ECO:0000256" key="4">
    <source>
        <dbReference type="PROSITE-ProRule" id="PRU00175"/>
    </source>
</evidence>
<evidence type="ECO:0000259" key="5">
    <source>
        <dbReference type="PROSITE" id="PS50089"/>
    </source>
</evidence>
<dbReference type="InParanoid" id="A7SP45"/>
<dbReference type="KEGG" id="nve:5505890"/>
<feature type="non-terminal residue" evidence="7">
    <location>
        <position position="197"/>
    </location>
</feature>
<keyword evidence="1" id="KW-0479">Metal-binding</keyword>
<feature type="domain" description="RING-type" evidence="5">
    <location>
        <begin position="139"/>
        <end position="174"/>
    </location>
</feature>
<dbReference type="OMA" id="QITHKIL"/>
<feature type="domain" description="B30.2/SPRY" evidence="6">
    <location>
        <begin position="1"/>
        <end position="95"/>
    </location>
</feature>
<dbReference type="InterPro" id="IPR013083">
    <property type="entry name" value="Znf_RING/FYVE/PHD"/>
</dbReference>
<dbReference type="InterPro" id="IPR001870">
    <property type="entry name" value="B30.2/SPRY"/>
</dbReference>
<evidence type="ECO:0000256" key="2">
    <source>
        <dbReference type="ARBA" id="ARBA00022771"/>
    </source>
</evidence>
<sequence>DGYGIGDDEYSCAYDGCRQLIWHNAKSTPHSHRPWKAGDVLGLLLDVARRRVQFSLNGNAIQRDFKAAPTQSGFFAAASFMSFQHCIFNFGSEPFKFPPSVPFKSFNDCADMSDDEKIILPKHLKIAAIRQESVSGEPCKICFEKEADTRLDPCGHREICMPCALQVMECPICRQQITHKILERSEPNSPVDKLPPR</sequence>
<evidence type="ECO:0000259" key="6">
    <source>
        <dbReference type="PROSITE" id="PS50188"/>
    </source>
</evidence>
<dbReference type="Proteomes" id="UP000001593">
    <property type="component" value="Unassembled WGS sequence"/>
</dbReference>